<dbReference type="RefSeq" id="WP_199386926.1">
    <property type="nucleotide sequence ID" value="NZ_JAEMHM010000029.1"/>
</dbReference>
<feature type="region of interest" description="Disordered" evidence="1">
    <location>
        <begin position="1"/>
        <end position="27"/>
    </location>
</feature>
<dbReference type="Proteomes" id="UP000636888">
    <property type="component" value="Unassembled WGS sequence"/>
</dbReference>
<evidence type="ECO:0000313" key="2">
    <source>
        <dbReference type="EMBL" id="MBJ6727786.1"/>
    </source>
</evidence>
<dbReference type="AlphaFoldDB" id="A0A8J7M476"/>
<gene>
    <name evidence="2" type="ORF">JFN93_24015</name>
</gene>
<comment type="caution">
    <text evidence="2">The sequence shown here is derived from an EMBL/GenBank/DDBJ whole genome shotgun (WGS) entry which is preliminary data.</text>
</comment>
<proteinExistence type="predicted"/>
<dbReference type="EMBL" id="JAEMHM010000029">
    <property type="protein sequence ID" value="MBJ6727786.1"/>
    <property type="molecule type" value="Genomic_DNA"/>
</dbReference>
<keyword evidence="3" id="KW-1185">Reference proteome</keyword>
<evidence type="ECO:0000313" key="3">
    <source>
        <dbReference type="Proteomes" id="UP000636888"/>
    </source>
</evidence>
<protein>
    <submittedName>
        <fullName evidence="2">Uncharacterized protein</fullName>
    </submittedName>
</protein>
<sequence>MRTYDRRRTLRYSAPRESVPEQDVLTPPDDPVARLAWEWNNALRIAADRMWGENGMVGRK</sequence>
<reference evidence="2" key="1">
    <citation type="submission" date="2020-12" db="EMBL/GenBank/DDBJ databases">
        <title>Geomonas sp. Red875, isolated from river sediment.</title>
        <authorList>
            <person name="Xu Z."/>
            <person name="Zhang Z."/>
            <person name="Masuda Y."/>
            <person name="Itoh H."/>
            <person name="Senoo K."/>
        </authorList>
    </citation>
    <scope>NUCLEOTIDE SEQUENCE</scope>
    <source>
        <strain evidence="2">Red875</strain>
    </source>
</reference>
<organism evidence="2 3">
    <name type="scientific">Geomesophilobacter sediminis</name>
    <dbReference type="NCBI Taxonomy" id="2798584"/>
    <lineage>
        <taxon>Bacteria</taxon>
        <taxon>Pseudomonadati</taxon>
        <taxon>Thermodesulfobacteriota</taxon>
        <taxon>Desulfuromonadia</taxon>
        <taxon>Geobacterales</taxon>
        <taxon>Geobacteraceae</taxon>
        <taxon>Geomesophilobacter</taxon>
    </lineage>
</organism>
<evidence type="ECO:0000256" key="1">
    <source>
        <dbReference type="SAM" id="MobiDB-lite"/>
    </source>
</evidence>
<name>A0A8J7M476_9BACT</name>
<accession>A0A8J7M476</accession>